<geneLocation type="plasmid" evidence="3 4">
    <name>pRgalR602c</name>
</geneLocation>
<dbReference type="CDD" id="cd16405">
    <property type="entry name" value="RepB_like_N"/>
    <property type="match status" value="1"/>
</dbReference>
<dbReference type="InterPro" id="IPR011111">
    <property type="entry name" value="Plasmid_RepB"/>
</dbReference>
<dbReference type="PANTHER" id="PTHR33375:SF1">
    <property type="entry name" value="CHROMOSOME-PARTITIONING PROTEIN PARB-RELATED"/>
    <property type="match status" value="1"/>
</dbReference>
<dbReference type="InterPro" id="IPR003115">
    <property type="entry name" value="ParB_N"/>
</dbReference>
<dbReference type="Pfam" id="PF07506">
    <property type="entry name" value="RepB"/>
    <property type="match status" value="1"/>
</dbReference>
<dbReference type="Pfam" id="PF02195">
    <property type="entry name" value="ParB_N"/>
    <property type="match status" value="1"/>
</dbReference>
<dbReference type="InterPro" id="IPR037972">
    <property type="entry name" value="RepB_N"/>
</dbReference>
<keyword evidence="4" id="KW-1185">Reference proteome</keyword>
<dbReference type="InterPro" id="IPR017819">
    <property type="entry name" value="Plasmid_partition_RepB"/>
</dbReference>
<evidence type="ECO:0000259" key="2">
    <source>
        <dbReference type="SMART" id="SM00470"/>
    </source>
</evidence>
<evidence type="ECO:0000313" key="4">
    <source>
        <dbReference type="Proteomes" id="UP000031368"/>
    </source>
</evidence>
<dbReference type="HOGENOM" id="CLU_069128_1_0_5"/>
<dbReference type="GO" id="GO:0005694">
    <property type="term" value="C:chromosome"/>
    <property type="evidence" value="ECO:0007669"/>
    <property type="project" value="TreeGrafter"/>
</dbReference>
<evidence type="ECO:0000256" key="1">
    <source>
        <dbReference type="ARBA" id="ARBA00006295"/>
    </source>
</evidence>
<gene>
    <name evidence="3" type="primary">repB-3</name>
    <name evidence="3" type="ORF">RGR602_PC02404</name>
</gene>
<comment type="similarity">
    <text evidence="1">Belongs to the ParB family.</text>
</comment>
<dbReference type="SUPFAM" id="SSF110849">
    <property type="entry name" value="ParB/Sulfiredoxin"/>
    <property type="match status" value="1"/>
</dbReference>
<dbReference type="AlphaFoldDB" id="A0A0B4XIP2"/>
<proteinExistence type="inferred from homology"/>
<reference evidence="3 4" key="1">
    <citation type="submission" date="2013-11" db="EMBL/GenBank/DDBJ databases">
        <title>Complete genome sequence of Rhizobium gallicum bv. gallicum R602.</title>
        <authorList>
            <person name="Bustos P."/>
            <person name="Santamaria R.I."/>
            <person name="Lozano L."/>
            <person name="Acosta J.L."/>
            <person name="Ormeno-Orrillo E."/>
            <person name="Rogel M.A."/>
            <person name="Romero D."/>
            <person name="Cevallos M.A."/>
            <person name="Martinez-Romero E."/>
            <person name="Gonzalez V."/>
        </authorList>
    </citation>
    <scope>NUCLEOTIDE SEQUENCE [LARGE SCALE GENOMIC DNA]</scope>
    <source>
        <strain evidence="3 4">R602</strain>
        <plasmid evidence="3 4">pRgalR602c</plasmid>
    </source>
</reference>
<dbReference type="KEGG" id="rga:RGR602_PC02404"/>
<dbReference type="InterPro" id="IPR004437">
    <property type="entry name" value="ParB/RepB/Spo0J"/>
</dbReference>
<dbReference type="SMART" id="SM00470">
    <property type="entry name" value="ParB"/>
    <property type="match status" value="1"/>
</dbReference>
<name>A0A0B4XIP2_9HYPH</name>
<dbReference type="RefSeq" id="WP_052451909.1">
    <property type="nucleotide sequence ID" value="NZ_CP006880.1"/>
</dbReference>
<dbReference type="InterPro" id="IPR036086">
    <property type="entry name" value="ParB/Sulfiredoxin_sf"/>
</dbReference>
<feature type="domain" description="ParB-like N-terminal" evidence="2">
    <location>
        <begin position="72"/>
        <end position="163"/>
    </location>
</feature>
<dbReference type="SUPFAM" id="SSF109709">
    <property type="entry name" value="KorB DNA-binding domain-like"/>
    <property type="match status" value="1"/>
</dbReference>
<dbReference type="Proteomes" id="UP000031368">
    <property type="component" value="Plasmid pRgalR602c"/>
</dbReference>
<accession>A0A0B4XIP2</accession>
<protein>
    <submittedName>
        <fullName evidence="3">Plasmid partitioning protein RepB 3</fullName>
    </submittedName>
</protein>
<keyword evidence="3" id="KW-0614">Plasmid</keyword>
<dbReference type="Gene3D" id="3.90.1530.30">
    <property type="match status" value="1"/>
</dbReference>
<dbReference type="GO" id="GO:0007059">
    <property type="term" value="P:chromosome segregation"/>
    <property type="evidence" value="ECO:0007669"/>
    <property type="project" value="TreeGrafter"/>
</dbReference>
<sequence>MARKNILSGLMDDSKKFTAVNSEPVNDPDKQQINFKGIGALGAVTRSIDALAARADAAREIEEKLAHGETVIDLDTALIEDSFVSDRLGHNDEQFQELVEAIRLRGQDSPILVRPHPEKDGKYQIAFGHRRARAAKELGRPVRAVVKKLADRDHVIAQGQENSARADLSFIERTMFADKLDKLGFDRETIMAALNADKTTISKMLSVTRRIPAEILSAIGAARATGRDRWHDLSAKFEENNAAERAMLFIETPAFEAAEPDARFDMLASFLSKRPASAVQTATSSSAVTQWQHRDGSVKAKIKDDGKQFTIALRAGKASAFGTYIADNLDRLYEAFEAGRQERTEINSKRKGPRTLP</sequence>
<dbReference type="NCBIfam" id="TIGR00180">
    <property type="entry name" value="parB_part"/>
    <property type="match status" value="1"/>
</dbReference>
<dbReference type="EMBL" id="CP006880">
    <property type="protein sequence ID" value="AJD46423.1"/>
    <property type="molecule type" value="Genomic_DNA"/>
</dbReference>
<dbReference type="PANTHER" id="PTHR33375">
    <property type="entry name" value="CHROMOSOME-PARTITIONING PROTEIN PARB-RELATED"/>
    <property type="match status" value="1"/>
</dbReference>
<evidence type="ECO:0000313" key="3">
    <source>
        <dbReference type="EMBL" id="AJD46423.1"/>
    </source>
</evidence>
<dbReference type="Gene3D" id="1.10.10.2830">
    <property type="match status" value="1"/>
</dbReference>
<dbReference type="InterPro" id="IPR050336">
    <property type="entry name" value="Chromosome_partition/occlusion"/>
</dbReference>
<dbReference type="NCBIfam" id="TIGR03454">
    <property type="entry name" value="partition_RepB"/>
    <property type="match status" value="1"/>
</dbReference>
<organism evidence="3 4">
    <name type="scientific">Rhizobium gallicum bv. gallicum R602sp</name>
    <dbReference type="NCBI Taxonomy" id="1041138"/>
    <lineage>
        <taxon>Bacteria</taxon>
        <taxon>Pseudomonadati</taxon>
        <taxon>Pseudomonadota</taxon>
        <taxon>Alphaproteobacteria</taxon>
        <taxon>Hyphomicrobiales</taxon>
        <taxon>Rhizobiaceae</taxon>
        <taxon>Rhizobium/Agrobacterium group</taxon>
        <taxon>Rhizobium</taxon>
    </lineage>
</organism>
<dbReference type="GO" id="GO:0003677">
    <property type="term" value="F:DNA binding"/>
    <property type="evidence" value="ECO:0007669"/>
    <property type="project" value="InterPro"/>
</dbReference>